<comment type="caution">
    <text evidence="1">The sequence shown here is derived from an EMBL/GenBank/DDBJ whole genome shotgun (WGS) entry which is preliminary data.</text>
</comment>
<organism evidence="1 2">
    <name type="scientific">Hibiscus syriacus</name>
    <name type="common">Rose of Sharon</name>
    <dbReference type="NCBI Taxonomy" id="106335"/>
    <lineage>
        <taxon>Eukaryota</taxon>
        <taxon>Viridiplantae</taxon>
        <taxon>Streptophyta</taxon>
        <taxon>Embryophyta</taxon>
        <taxon>Tracheophyta</taxon>
        <taxon>Spermatophyta</taxon>
        <taxon>Magnoliopsida</taxon>
        <taxon>eudicotyledons</taxon>
        <taxon>Gunneridae</taxon>
        <taxon>Pentapetalae</taxon>
        <taxon>rosids</taxon>
        <taxon>malvids</taxon>
        <taxon>Malvales</taxon>
        <taxon>Malvaceae</taxon>
        <taxon>Malvoideae</taxon>
        <taxon>Hibiscus</taxon>
    </lineage>
</organism>
<dbReference type="Proteomes" id="UP000436088">
    <property type="component" value="Unassembled WGS sequence"/>
</dbReference>
<accession>A0A6A2YED8</accession>
<dbReference type="AlphaFoldDB" id="A0A6A2YED8"/>
<proteinExistence type="predicted"/>
<keyword evidence="2" id="KW-1185">Reference proteome</keyword>
<protein>
    <submittedName>
        <fullName evidence="1">Uncharacterized protein</fullName>
    </submittedName>
</protein>
<name>A0A6A2YED8_HIBSY</name>
<evidence type="ECO:0000313" key="1">
    <source>
        <dbReference type="EMBL" id="KAE8674499.1"/>
    </source>
</evidence>
<sequence>MCGGAIISDFIAPPAHSSRRLTPDFLWPDLKKSGFKKGFDDYDVDGVPADVKPFAFSASKKSSSDASHGEIKFI</sequence>
<dbReference type="EMBL" id="VEPZ02001417">
    <property type="protein sequence ID" value="KAE8674499.1"/>
    <property type="molecule type" value="Genomic_DNA"/>
</dbReference>
<evidence type="ECO:0000313" key="2">
    <source>
        <dbReference type="Proteomes" id="UP000436088"/>
    </source>
</evidence>
<reference evidence="1" key="1">
    <citation type="submission" date="2019-09" db="EMBL/GenBank/DDBJ databases">
        <title>Draft genome information of white flower Hibiscus syriacus.</title>
        <authorList>
            <person name="Kim Y.-M."/>
        </authorList>
    </citation>
    <scope>NUCLEOTIDE SEQUENCE [LARGE SCALE GENOMIC DNA]</scope>
    <source>
        <strain evidence="1">YM2019G1</strain>
    </source>
</reference>
<gene>
    <name evidence="1" type="ORF">F3Y22_tig00111745pilonHSYRG00004</name>
</gene>